<sequence>MNTAMVKRSAIALIALFMACGALFGVHYAQALTSYSDLDAGDLIRGETFTAVYYLGADGLRYVFPNDKTYFTWYSNFNDVRWISDSDLARIQIGGNVTYKPGVKMIKINSDPKTYAIADGGVLRHVASETIAIDLYGSAWNKMIDDVPDGFFSNYSIGSALNNAEDFVIGVCYEGCTINDDKGLIAPAEFRITSTGFQVDCAGIEVGQGVRFTNNDTEKHSITADNLRWGSGTMEAGGSYIKTFSEDGIYSFYDGYDSSNSGAIYVGTYKDQCDAHGYGAE</sequence>
<organism evidence="2 3">
    <name type="scientific">Candidatus Uhrbacteria bacterium GW2011_GWC1_41_20</name>
    <dbReference type="NCBI Taxonomy" id="1618983"/>
    <lineage>
        <taxon>Bacteria</taxon>
        <taxon>Candidatus Uhriibacteriota</taxon>
    </lineage>
</organism>
<dbReference type="EMBL" id="LCAW01000018">
    <property type="protein sequence ID" value="KKR98411.1"/>
    <property type="molecule type" value="Genomic_DNA"/>
</dbReference>
<evidence type="ECO:0000256" key="1">
    <source>
        <dbReference type="SAM" id="SignalP"/>
    </source>
</evidence>
<keyword evidence="1" id="KW-0732">Signal</keyword>
<accession>A0A0G0VFJ2</accession>
<gene>
    <name evidence="2" type="ORF">UU50_C0018G0016</name>
</gene>
<feature type="chain" id="PRO_5002534973" evidence="1">
    <location>
        <begin position="32"/>
        <end position="281"/>
    </location>
</feature>
<reference evidence="2 3" key="1">
    <citation type="journal article" date="2015" name="Nature">
        <title>rRNA introns, odd ribosomes, and small enigmatic genomes across a large radiation of phyla.</title>
        <authorList>
            <person name="Brown C.T."/>
            <person name="Hug L.A."/>
            <person name="Thomas B.C."/>
            <person name="Sharon I."/>
            <person name="Castelle C.J."/>
            <person name="Singh A."/>
            <person name="Wilkins M.J."/>
            <person name="Williams K.H."/>
            <person name="Banfield J.F."/>
        </authorList>
    </citation>
    <scope>NUCLEOTIDE SEQUENCE [LARGE SCALE GENOMIC DNA]</scope>
</reference>
<evidence type="ECO:0000313" key="2">
    <source>
        <dbReference type="EMBL" id="KKR98411.1"/>
    </source>
</evidence>
<name>A0A0G0VFJ2_9BACT</name>
<proteinExistence type="predicted"/>
<dbReference type="AlphaFoldDB" id="A0A0G0VFJ2"/>
<dbReference type="PROSITE" id="PS51257">
    <property type="entry name" value="PROKAR_LIPOPROTEIN"/>
    <property type="match status" value="1"/>
</dbReference>
<dbReference type="Gene3D" id="2.60.40.420">
    <property type="entry name" value="Cupredoxins - blue copper proteins"/>
    <property type="match status" value="1"/>
</dbReference>
<feature type="signal peptide" evidence="1">
    <location>
        <begin position="1"/>
        <end position="31"/>
    </location>
</feature>
<dbReference type="Proteomes" id="UP000033930">
    <property type="component" value="Unassembled WGS sequence"/>
</dbReference>
<comment type="caution">
    <text evidence="2">The sequence shown here is derived from an EMBL/GenBank/DDBJ whole genome shotgun (WGS) entry which is preliminary data.</text>
</comment>
<evidence type="ECO:0000313" key="3">
    <source>
        <dbReference type="Proteomes" id="UP000033930"/>
    </source>
</evidence>
<dbReference type="SUPFAM" id="SSF49503">
    <property type="entry name" value="Cupredoxins"/>
    <property type="match status" value="1"/>
</dbReference>
<dbReference type="InterPro" id="IPR008972">
    <property type="entry name" value="Cupredoxin"/>
</dbReference>
<protein>
    <submittedName>
        <fullName evidence="2">Uncharacterized protein</fullName>
    </submittedName>
</protein>